<protein>
    <submittedName>
        <fullName evidence="6">Phosphodiesterase</fullName>
    </submittedName>
</protein>
<dbReference type="KEGG" id="apra:G3A50_08090"/>
<dbReference type="Gene3D" id="3.60.21.40">
    <property type="entry name" value="GpdQ, catalytic alpha/beta sandwich domain"/>
    <property type="match status" value="1"/>
</dbReference>
<dbReference type="InterPro" id="IPR026575">
    <property type="entry name" value="GpdQ/CpdA-like"/>
</dbReference>
<dbReference type="AlphaFoldDB" id="A0A6P1YLV6"/>
<evidence type="ECO:0000259" key="5">
    <source>
        <dbReference type="Pfam" id="PF00149"/>
    </source>
</evidence>
<dbReference type="CDD" id="cd07402">
    <property type="entry name" value="MPP_GpdQ"/>
    <property type="match status" value="1"/>
</dbReference>
<dbReference type="InterPro" id="IPR050884">
    <property type="entry name" value="CNP_phosphodiesterase-III"/>
</dbReference>
<dbReference type="GO" id="GO:0046872">
    <property type="term" value="F:metal ion binding"/>
    <property type="evidence" value="ECO:0007669"/>
    <property type="project" value="UniProtKB-KW"/>
</dbReference>
<dbReference type="EMBL" id="CP048630">
    <property type="protein sequence ID" value="QIB33666.1"/>
    <property type="molecule type" value="Genomic_DNA"/>
</dbReference>
<evidence type="ECO:0000256" key="4">
    <source>
        <dbReference type="ARBA" id="ARBA00025742"/>
    </source>
</evidence>
<reference evidence="6 7" key="1">
    <citation type="submission" date="2020-02" db="EMBL/GenBank/DDBJ databases">
        <authorList>
            <person name="Li G."/>
        </authorList>
    </citation>
    <scope>NUCLEOTIDE SEQUENCE [LARGE SCALE GENOMIC DNA]</scope>
    <source>
        <strain evidence="6 7">DSM 102029</strain>
    </source>
</reference>
<evidence type="ECO:0000256" key="2">
    <source>
        <dbReference type="ARBA" id="ARBA00022801"/>
    </source>
</evidence>
<keyword evidence="1" id="KW-0479">Metal-binding</keyword>
<dbReference type="PANTHER" id="PTHR42988:SF2">
    <property type="entry name" value="CYCLIC NUCLEOTIDE PHOSPHODIESTERASE CBUA0032-RELATED"/>
    <property type="match status" value="1"/>
</dbReference>
<dbReference type="PANTHER" id="PTHR42988">
    <property type="entry name" value="PHOSPHOHYDROLASE"/>
    <property type="match status" value="1"/>
</dbReference>
<accession>A0A6P1YLV6</accession>
<dbReference type="Gene3D" id="3.30.750.180">
    <property type="entry name" value="GpdQ, beta-strand dimerisation domain"/>
    <property type="match status" value="1"/>
</dbReference>
<evidence type="ECO:0000256" key="3">
    <source>
        <dbReference type="ARBA" id="ARBA00023004"/>
    </source>
</evidence>
<evidence type="ECO:0000313" key="6">
    <source>
        <dbReference type="EMBL" id="QIB33666.1"/>
    </source>
</evidence>
<evidence type="ECO:0000313" key="7">
    <source>
        <dbReference type="Proteomes" id="UP000464751"/>
    </source>
</evidence>
<dbReference type="InterPro" id="IPR004843">
    <property type="entry name" value="Calcineurin-like_PHP"/>
</dbReference>
<keyword evidence="2" id="KW-0378">Hydrolase</keyword>
<dbReference type="GO" id="GO:0004112">
    <property type="term" value="F:cyclic-nucleotide phosphodiesterase activity"/>
    <property type="evidence" value="ECO:0007669"/>
    <property type="project" value="InterPro"/>
</dbReference>
<proteinExistence type="inferred from homology"/>
<sequence length="258" mass="26686">MLIAQLTDFHVTVPGARVGGSVDTRANFDALVAYVGAMRPRPDLLLVSGDLAEAGVEAEYAHVRAGLDNLGIPYLAVPGNHDMRAPMRAALGPRTGSEAGHLGLAADLPGLRVVGLDTLVEGAGHGAIGDAQLGWLQDILGAGDGRPVLLVLHHPPFVTGIPAFDAIGLREGRSALEALLRGRSDIAGLLCGHVHRALVGTFAGHRVFVAPSASHQFALDLETPGSFRVVREPPQIALHRLVDGRLVSCLVPAAAAGG</sequence>
<keyword evidence="7" id="KW-1185">Reference proteome</keyword>
<dbReference type="RefSeq" id="WP_163074761.1">
    <property type="nucleotide sequence ID" value="NZ_CP048630.1"/>
</dbReference>
<dbReference type="SUPFAM" id="SSF56300">
    <property type="entry name" value="Metallo-dependent phosphatases"/>
    <property type="match status" value="1"/>
</dbReference>
<dbReference type="InterPro" id="IPR042283">
    <property type="entry name" value="GpdQ_catalytic"/>
</dbReference>
<gene>
    <name evidence="6" type="ORF">G3A50_08090</name>
</gene>
<evidence type="ECO:0000256" key="1">
    <source>
        <dbReference type="ARBA" id="ARBA00022723"/>
    </source>
</evidence>
<dbReference type="InterPro" id="IPR042281">
    <property type="entry name" value="GpdQ_beta-strand"/>
</dbReference>
<comment type="similarity">
    <text evidence="4">Belongs to the cyclic nucleotide phosphodiesterase class-III family.</text>
</comment>
<name>A0A6P1YLV6_9HYPH</name>
<dbReference type="InterPro" id="IPR029052">
    <property type="entry name" value="Metallo-depent_PP-like"/>
</dbReference>
<dbReference type="Proteomes" id="UP000464751">
    <property type="component" value="Chromosome"/>
</dbReference>
<dbReference type="Pfam" id="PF00149">
    <property type="entry name" value="Metallophos"/>
    <property type="match status" value="1"/>
</dbReference>
<keyword evidence="3" id="KW-0408">Iron</keyword>
<organism evidence="6 7">
    <name type="scientific">Ancylobacter pratisalsi</name>
    <dbReference type="NCBI Taxonomy" id="1745854"/>
    <lineage>
        <taxon>Bacteria</taxon>
        <taxon>Pseudomonadati</taxon>
        <taxon>Pseudomonadota</taxon>
        <taxon>Alphaproteobacteria</taxon>
        <taxon>Hyphomicrobiales</taxon>
        <taxon>Xanthobacteraceae</taxon>
        <taxon>Ancylobacter</taxon>
    </lineage>
</organism>
<feature type="domain" description="Calcineurin-like phosphoesterase" evidence="5">
    <location>
        <begin position="1"/>
        <end position="196"/>
    </location>
</feature>